<evidence type="ECO:0000313" key="1">
    <source>
        <dbReference type="EMBL" id="KAF6752929.1"/>
    </source>
</evidence>
<gene>
    <name evidence="1" type="ORF">DFP72DRAFT_904024</name>
</gene>
<evidence type="ECO:0000313" key="2">
    <source>
        <dbReference type="Proteomes" id="UP000521943"/>
    </source>
</evidence>
<organism evidence="1 2">
    <name type="scientific">Ephemerocybe angulata</name>
    <dbReference type="NCBI Taxonomy" id="980116"/>
    <lineage>
        <taxon>Eukaryota</taxon>
        <taxon>Fungi</taxon>
        <taxon>Dikarya</taxon>
        <taxon>Basidiomycota</taxon>
        <taxon>Agaricomycotina</taxon>
        <taxon>Agaricomycetes</taxon>
        <taxon>Agaricomycetidae</taxon>
        <taxon>Agaricales</taxon>
        <taxon>Agaricineae</taxon>
        <taxon>Psathyrellaceae</taxon>
        <taxon>Ephemerocybe</taxon>
    </lineage>
</organism>
<dbReference type="AlphaFoldDB" id="A0A8H6M4L8"/>
<accession>A0A8H6M4L8</accession>
<reference evidence="1 2" key="1">
    <citation type="submission" date="2020-07" db="EMBL/GenBank/DDBJ databases">
        <title>Comparative genomics of pyrophilous fungi reveals a link between fire events and developmental genes.</title>
        <authorList>
            <consortium name="DOE Joint Genome Institute"/>
            <person name="Steindorff A.S."/>
            <person name="Carver A."/>
            <person name="Calhoun S."/>
            <person name="Stillman K."/>
            <person name="Liu H."/>
            <person name="Lipzen A."/>
            <person name="Pangilinan J."/>
            <person name="Labutti K."/>
            <person name="Bruns T.D."/>
            <person name="Grigoriev I.V."/>
        </authorList>
    </citation>
    <scope>NUCLEOTIDE SEQUENCE [LARGE SCALE GENOMIC DNA]</scope>
    <source>
        <strain evidence="1 2">CBS 144469</strain>
    </source>
</reference>
<evidence type="ECO:0008006" key="3">
    <source>
        <dbReference type="Google" id="ProtNLM"/>
    </source>
</evidence>
<dbReference type="Proteomes" id="UP000521943">
    <property type="component" value="Unassembled WGS sequence"/>
</dbReference>
<comment type="caution">
    <text evidence="1">The sequence shown here is derived from an EMBL/GenBank/DDBJ whole genome shotgun (WGS) entry which is preliminary data.</text>
</comment>
<protein>
    <recommendedName>
        <fullName evidence="3">F-box domain-containing protein</fullName>
    </recommendedName>
</protein>
<proteinExistence type="predicted"/>
<dbReference type="EMBL" id="JACGCI010000042">
    <property type="protein sequence ID" value="KAF6752929.1"/>
    <property type="molecule type" value="Genomic_DNA"/>
</dbReference>
<name>A0A8H6M4L8_9AGAR</name>
<sequence length="707" mass="79524">MQLPLVLFRRQKPRPESDTYPHLLTTNAPLTDEERTQILAAVRNMEGELHALMERNPTGHVANIQATSFTPKRARKIAASISRLHGLLSAVRNIPCEVWQKVFRFTMANVTVSDHQYGKGLSTLCSVSRMWNLAATTERSLWTVLPNTCSDSSQTRHASQLKCMAFYLERSGSLPIDVAYTSHTCAPSYTIRAGDVMAYVCPILAILLEESPRWRSAGFDITNKDSQLMKFVEGRIPRLETLRICIQPSTPLEKKGPFVITLPNALSEAPSLRHVDLATAVRTRHSMISLSTPRWLGLQSISLTAGFDVLSVHIIQMLHETLSSVEMVLGLNVYAFTFLNHPIVLPRLTKLVLHIDPDIPAPNLLATLSLLAPPSLEELRIFYTSTPETPSKFAPIFSAPLGVWKSPLKQLWLDHRFSFDDALPILDRCPELEALDIQAPTSTSAGSLFQMESTELPPSLSYPRIPLIQTLTLRGSVRGVDKDESITESELSLLCKIEACSIGFMIMSRTVLIPGVISPQTPQLKTINFIQGDGSKTWHAQLEALNDYLPDSNGGKLPSVSLKDVEEFTQGLRAWFLCLQYAREEYGRSRKREMDGLLKRMEKLDLSQLDSRPLVRKGVLVMLCAVSRKPDDVIPGDKRYRFRERARELCIKWKPFVIRDAQVSPFRWIYMAKNHLRLKYDTSAPTEKEIWEDIFGPGATLGHTSKM</sequence>
<dbReference type="OrthoDB" id="2856519at2759"/>
<keyword evidence="2" id="KW-1185">Reference proteome</keyword>